<evidence type="ECO:0000313" key="2">
    <source>
        <dbReference type="RefSeq" id="XP_034113358.1"/>
    </source>
</evidence>
<dbReference type="AlphaFoldDB" id="A0A6P8XKI1"/>
<dbReference type="Proteomes" id="UP000515160">
    <property type="component" value="Chromosome 2R"/>
</dbReference>
<sequence length="249" mass="28251">MLKQKLAALGHPSPNDVALSNRKEFASTILWLEDQKIRLYTIEDRDKLRNLQDMKLWEEAYLKYCSDLSMPALDTQLEQLTWIIGHAIRLEYLDDPEQYGSVQAEDIGGPKRNGTATVPQKVQTIFDGKINVDDKEFIAAVRQLATKLQVPHHPNHLLQLEAISRIVHERLSVTAKDRKPITGTPFPFDKGNDVVAGTDPKLDYPMRILRLLQIQNLRQLQTQINETIVAVQSLTANPKTDTKLGKVGR</sequence>
<evidence type="ECO:0000313" key="1">
    <source>
        <dbReference type="Proteomes" id="UP000515160"/>
    </source>
</evidence>
<dbReference type="Pfam" id="PF10036">
    <property type="entry name" value="RLL"/>
    <property type="match status" value="1"/>
</dbReference>
<dbReference type="InterPro" id="IPR019265">
    <property type="entry name" value="RTRAF"/>
</dbReference>
<keyword evidence="1" id="KW-1185">Reference proteome</keyword>
<dbReference type="RefSeq" id="XP_034113358.1">
    <property type="nucleotide sequence ID" value="XM_034257467.2"/>
</dbReference>
<accession>A0A6P8XKI1</accession>
<proteinExistence type="predicted"/>
<reference evidence="2" key="1">
    <citation type="submission" date="2025-08" db="UniProtKB">
        <authorList>
            <consortium name="RefSeq"/>
        </authorList>
    </citation>
    <scope>IDENTIFICATION</scope>
    <source>
        <strain evidence="2">15112-1751.03</strain>
        <tissue evidence="2">Whole Adult</tissue>
    </source>
</reference>
<dbReference type="PANTHER" id="PTHR15924">
    <property type="entry name" value="CLE"/>
    <property type="match status" value="1"/>
</dbReference>
<dbReference type="GeneID" id="117573940"/>
<protein>
    <submittedName>
        <fullName evidence="2">RNA transcription, translation and transport factor protein</fullName>
    </submittedName>
</protein>
<organism evidence="1 2">
    <name type="scientific">Drosophila albomicans</name>
    <name type="common">Fruit fly</name>
    <dbReference type="NCBI Taxonomy" id="7291"/>
    <lineage>
        <taxon>Eukaryota</taxon>
        <taxon>Metazoa</taxon>
        <taxon>Ecdysozoa</taxon>
        <taxon>Arthropoda</taxon>
        <taxon>Hexapoda</taxon>
        <taxon>Insecta</taxon>
        <taxon>Pterygota</taxon>
        <taxon>Neoptera</taxon>
        <taxon>Endopterygota</taxon>
        <taxon>Diptera</taxon>
        <taxon>Brachycera</taxon>
        <taxon>Muscomorpha</taxon>
        <taxon>Ephydroidea</taxon>
        <taxon>Drosophilidae</taxon>
        <taxon>Drosophila</taxon>
    </lineage>
</organism>
<gene>
    <name evidence="2" type="primary">LOC117573940</name>
</gene>
<name>A0A6P8XKI1_DROAB</name>
<dbReference type="OrthoDB" id="514167at2759"/>